<organism evidence="1 2">
    <name type="scientific">Methylocapsa polymorpha</name>
    <dbReference type="NCBI Taxonomy" id="3080828"/>
    <lineage>
        <taxon>Bacteria</taxon>
        <taxon>Pseudomonadati</taxon>
        <taxon>Pseudomonadota</taxon>
        <taxon>Alphaproteobacteria</taxon>
        <taxon>Hyphomicrobiales</taxon>
        <taxon>Beijerinckiaceae</taxon>
        <taxon>Methylocapsa</taxon>
    </lineage>
</organism>
<sequence length="187" mass="20551">MPNATEIGRRKRELCAEFGFDGLFPFDNEASGALSEARVDRLIYQMCLAMIREADGGIFNLTPFRGPSADVGTVFELGVLTGFGKPVFAYSNESDTLLDRLKRDGLASFDEAASQWRDLSGMTIENYGNADNLMLDACLTEQGHPLVTRQTAAAERFTDLQGFVACLERASRHFFPAKDIAYGDCSP</sequence>
<proteinExistence type="predicted"/>
<dbReference type="SUPFAM" id="SSF52309">
    <property type="entry name" value="N-(deoxy)ribosyltransferase-like"/>
    <property type="match status" value="1"/>
</dbReference>
<dbReference type="InterPro" id="IPR007710">
    <property type="entry name" value="Nucleoside_deoxyribTrfase"/>
</dbReference>
<evidence type="ECO:0000313" key="1">
    <source>
        <dbReference type="EMBL" id="WOJ90625.1"/>
    </source>
</evidence>
<accession>A0ABZ0HUN2</accession>
<dbReference type="Pfam" id="PF05014">
    <property type="entry name" value="Nuc_deoxyrib_tr"/>
    <property type="match status" value="1"/>
</dbReference>
<dbReference type="RefSeq" id="WP_407340213.1">
    <property type="nucleotide sequence ID" value="NZ_CP136862.1"/>
</dbReference>
<dbReference type="EMBL" id="CP136862">
    <property type="protein sequence ID" value="WOJ90625.1"/>
    <property type="molecule type" value="Genomic_DNA"/>
</dbReference>
<dbReference type="Gene3D" id="3.40.50.450">
    <property type="match status" value="1"/>
</dbReference>
<dbReference type="PANTHER" id="PTHR15364">
    <property type="entry name" value="2'-DEOXYNUCLEOSIDE 5'-PHOSPHATE N-HYDROLASE 1"/>
    <property type="match status" value="1"/>
</dbReference>
<dbReference type="InterPro" id="IPR051239">
    <property type="entry name" value="2'-dNMP_N-hydrolase"/>
</dbReference>
<gene>
    <name evidence="1" type="ORF">RZS28_04855</name>
</gene>
<keyword evidence="2" id="KW-1185">Reference proteome</keyword>
<name>A0ABZ0HUN2_9HYPH</name>
<evidence type="ECO:0000313" key="2">
    <source>
        <dbReference type="Proteomes" id="UP001626536"/>
    </source>
</evidence>
<protein>
    <submittedName>
        <fullName evidence="1">Nucleoside 2-deoxyribosyltransferase</fullName>
    </submittedName>
</protein>
<dbReference type="PANTHER" id="PTHR15364:SF0">
    <property type="entry name" value="2'-DEOXYNUCLEOSIDE 5'-PHOSPHATE N-HYDROLASE 1"/>
    <property type="match status" value="1"/>
</dbReference>
<reference evidence="1 2" key="1">
    <citation type="submission" date="2023-10" db="EMBL/GenBank/DDBJ databases">
        <title>Novel methanotroph of the genus Methylocapsa from a subarctic wetland.</title>
        <authorList>
            <person name="Belova S.E."/>
            <person name="Oshkin I.Y."/>
            <person name="Miroshnikov K."/>
            <person name="Dedysh S.N."/>
        </authorList>
    </citation>
    <scope>NUCLEOTIDE SEQUENCE [LARGE SCALE GENOMIC DNA]</scope>
    <source>
        <strain evidence="1 2">RX1</strain>
    </source>
</reference>
<dbReference type="Proteomes" id="UP001626536">
    <property type="component" value="Chromosome"/>
</dbReference>